<dbReference type="InterPro" id="IPR035940">
    <property type="entry name" value="CAP_sf"/>
</dbReference>
<dbReference type="EMBL" id="CCKQ01002789">
    <property type="protein sequence ID" value="CDW73897.1"/>
    <property type="molecule type" value="Genomic_DNA"/>
</dbReference>
<dbReference type="OrthoDB" id="568194at2759"/>
<dbReference type="Pfam" id="PF00188">
    <property type="entry name" value="CAP"/>
    <property type="match status" value="1"/>
</dbReference>
<feature type="domain" description="PUB" evidence="2">
    <location>
        <begin position="139"/>
        <end position="213"/>
    </location>
</feature>
<name>A0A077ZXE6_STYLE</name>
<dbReference type="InterPro" id="IPR018997">
    <property type="entry name" value="PUB_domain"/>
</dbReference>
<dbReference type="Pfam" id="PF09409">
    <property type="entry name" value="PUB"/>
    <property type="match status" value="1"/>
</dbReference>
<dbReference type="PANTHER" id="PTHR31157">
    <property type="entry name" value="SCP DOMAIN-CONTAINING PROTEIN"/>
    <property type="match status" value="1"/>
</dbReference>
<organism evidence="3 4">
    <name type="scientific">Stylonychia lemnae</name>
    <name type="common">Ciliate</name>
    <dbReference type="NCBI Taxonomy" id="5949"/>
    <lineage>
        <taxon>Eukaryota</taxon>
        <taxon>Sar</taxon>
        <taxon>Alveolata</taxon>
        <taxon>Ciliophora</taxon>
        <taxon>Intramacronucleata</taxon>
        <taxon>Spirotrichea</taxon>
        <taxon>Stichotrichia</taxon>
        <taxon>Sporadotrichida</taxon>
        <taxon>Oxytrichidae</taxon>
        <taxon>Stylonychinae</taxon>
        <taxon>Stylonychia</taxon>
    </lineage>
</organism>
<dbReference type="Proteomes" id="UP000039865">
    <property type="component" value="Unassembled WGS sequence"/>
</dbReference>
<protein>
    <submittedName>
        <fullName evidence="3">Scp-like extracellular</fullName>
    </submittedName>
</protein>
<dbReference type="SUPFAM" id="SSF55797">
    <property type="entry name" value="PR-1-like"/>
    <property type="match status" value="1"/>
</dbReference>
<evidence type="ECO:0000259" key="1">
    <source>
        <dbReference type="Pfam" id="PF00188"/>
    </source>
</evidence>
<dbReference type="CDD" id="cd05379">
    <property type="entry name" value="CAP_bacterial"/>
    <property type="match status" value="1"/>
</dbReference>
<gene>
    <name evidence="3" type="primary">Contig5321.g5696</name>
    <name evidence="3" type="ORF">STYLEM_2887</name>
</gene>
<accession>A0A077ZXE6</accession>
<reference evidence="3 4" key="1">
    <citation type="submission" date="2014-06" db="EMBL/GenBank/DDBJ databases">
        <authorList>
            <person name="Swart Estienne"/>
        </authorList>
    </citation>
    <scope>NUCLEOTIDE SEQUENCE [LARGE SCALE GENOMIC DNA]</scope>
    <source>
        <strain evidence="3 4">130c</strain>
    </source>
</reference>
<dbReference type="Gene3D" id="3.40.33.10">
    <property type="entry name" value="CAP"/>
    <property type="match status" value="1"/>
</dbReference>
<dbReference type="InterPro" id="IPR036339">
    <property type="entry name" value="PUB-like_dom_sf"/>
</dbReference>
<keyword evidence="4" id="KW-1185">Reference proteome</keyword>
<evidence type="ECO:0000313" key="4">
    <source>
        <dbReference type="Proteomes" id="UP000039865"/>
    </source>
</evidence>
<dbReference type="CDD" id="cd09212">
    <property type="entry name" value="PUB"/>
    <property type="match status" value="1"/>
</dbReference>
<dbReference type="Gene3D" id="1.20.58.2190">
    <property type="match status" value="1"/>
</dbReference>
<dbReference type="SMART" id="SM00580">
    <property type="entry name" value="PUG"/>
    <property type="match status" value="1"/>
</dbReference>
<evidence type="ECO:0000259" key="2">
    <source>
        <dbReference type="Pfam" id="PF09409"/>
    </source>
</evidence>
<dbReference type="AlphaFoldDB" id="A0A077ZXE6"/>
<proteinExistence type="predicted"/>
<evidence type="ECO:0000313" key="3">
    <source>
        <dbReference type="EMBL" id="CDW73897.1"/>
    </source>
</evidence>
<sequence>MDEEAINLIYFEAAEKNLNTAQQILINIQPEEQNKDSSMNDLTKNIVSENYFDIRDSNGIKSEYTDQQEQIYPSLEIDNNQFQQYQEQNNLEQQLEQHQNQEQYVPKENIPYIELSDSIFREILLSMRVQLKSDAYFFQNLKILQTILKNIINEPTNKKFQRLRLSNEKLKTAVSECEQSRFILEMLGFEKVQWYDDSQFDAIQEDYYILNQQRIDMREFNIVVQIINEVFSKNNMSPLTINMENQSGNLASNFSSKEEFKTSKITVPVNSRVKAQVDKIKNTENIMKSKLQSAHQERSTRQQYQPEIYQAQRELTNQNIKLESYMDQIKYYREMQRRNYRQEQVGKVITSQDLQKKIDDETRFKNNATAAGKGDSERWGIRALELTNQFRASHGLPALSWNQQLHDIGQPHNVNMATGKYPVGHEGFKERMRQVPFFVRSFSENVAYNYNMADPVEVAVNGWINSPGHRKNMLANNNLCGISVYCYYGRYYFTQLFALA</sequence>
<dbReference type="InParanoid" id="A0A077ZXE6"/>
<feature type="domain" description="SCP" evidence="1">
    <location>
        <begin position="384"/>
        <end position="497"/>
    </location>
</feature>
<dbReference type="SUPFAM" id="SSF143503">
    <property type="entry name" value="PUG domain-like"/>
    <property type="match status" value="1"/>
</dbReference>
<dbReference type="PANTHER" id="PTHR31157:SF30">
    <property type="entry name" value="SCP DOMAIN-CONTAINING PROTEIN"/>
    <property type="match status" value="1"/>
</dbReference>
<dbReference type="InterPro" id="IPR014044">
    <property type="entry name" value="CAP_dom"/>
</dbReference>